<reference evidence="2 3" key="1">
    <citation type="submission" date="2017-03" db="EMBL/GenBank/DDBJ databases">
        <title>Draft Genome sequence of Marispirochaeta sp. strain JC444.</title>
        <authorList>
            <person name="Shivani Y."/>
            <person name="Subhash Y."/>
            <person name="Sasikala C."/>
            <person name="Ramana C."/>
        </authorList>
    </citation>
    <scope>NUCLEOTIDE SEQUENCE [LARGE SCALE GENOMIC DNA]</scope>
    <source>
        <strain evidence="2 3">JC444</strain>
    </source>
</reference>
<organism evidence="2 3">
    <name type="scientific">Marispirochaeta aestuarii</name>
    <dbReference type="NCBI Taxonomy" id="1963862"/>
    <lineage>
        <taxon>Bacteria</taxon>
        <taxon>Pseudomonadati</taxon>
        <taxon>Spirochaetota</taxon>
        <taxon>Spirochaetia</taxon>
        <taxon>Spirochaetales</taxon>
        <taxon>Spirochaetaceae</taxon>
        <taxon>Marispirochaeta</taxon>
    </lineage>
</organism>
<gene>
    <name evidence="2" type="ORF">B4O97_10420</name>
</gene>
<evidence type="ECO:0000313" key="2">
    <source>
        <dbReference type="EMBL" id="ORC35136.1"/>
    </source>
</evidence>
<dbReference type="Gene3D" id="3.30.420.480">
    <property type="entry name" value="Domain of unknown function (DUF4445)"/>
    <property type="match status" value="1"/>
</dbReference>
<evidence type="ECO:0000259" key="1">
    <source>
        <dbReference type="PROSITE" id="PS51085"/>
    </source>
</evidence>
<dbReference type="STRING" id="1963862.B4O97_10420"/>
<sequence>MKTVQLTMLREGIEEVRKVPRGTNLLEALQGFDDFDFDAPCGGKGTCGKCRVLVDGEVSAPEPQEKRFLSSLTLEKGERLACMITLQGDCVVSPLFNSSGAAIVSDHAVYEGTVDPPFQAVRIEYAPPSLDDQRSNTVRVSESLTRALEQDEQYRSVKLPLHLLNRLSGLVSDTGSSLTLSLLDGFPWAVLPRDAGPGYGVAVDIGTTTVVAYLVHLGSGKVGGIVSGLNLQKSWGGDVISRVQAVIDSGPGPQQRAIAGQLSRMLYRLVEEADILWEDLRGVSIAGNTVMMHLFAGIDPRTIAAAPFIPAFTEMRIESSALLLPRLPLTIPLILLPSISGFIGADIVAGMLATGIREQNKPAMLIDIGTNGEIVLGDRRRIVACSTAAGPAFEGATISCGLGGIPGAINRVFLSPAEEMKWTTIADDLPLGICGSGIIDLMALLVRTGLVDETGRLLPPDELPGDVPEDLRARVREEGFFIARRRDGHDLLFTAKDVREVQLAKAAVAAGIEVLLEEYGIGPEEISRVHLAGGFGSFIDIESAVATGLLPGALTERIVPAGNTAGAGALRVLLSARDFKHVQELAGQVDYVELSGSMSFQEKYVEQMFFSQH</sequence>
<keyword evidence="3" id="KW-1185">Reference proteome</keyword>
<dbReference type="Pfam" id="PF14574">
    <property type="entry name" value="RACo_C_ter"/>
    <property type="match status" value="1"/>
</dbReference>
<dbReference type="OrthoDB" id="9810588at2"/>
<dbReference type="SUPFAM" id="SSF54292">
    <property type="entry name" value="2Fe-2S ferredoxin-like"/>
    <property type="match status" value="1"/>
</dbReference>
<dbReference type="InterPro" id="IPR041414">
    <property type="entry name" value="Raco-like_middle"/>
</dbReference>
<dbReference type="Pfam" id="PF17651">
    <property type="entry name" value="Raco_middle"/>
    <property type="match status" value="1"/>
</dbReference>
<dbReference type="RefSeq" id="WP_083050625.1">
    <property type="nucleotide sequence ID" value="NZ_MWQY01000010.1"/>
</dbReference>
<protein>
    <recommendedName>
        <fullName evidence="1">2Fe-2S ferredoxin-type domain-containing protein</fullName>
    </recommendedName>
</protein>
<comment type="caution">
    <text evidence="2">The sequence shown here is derived from an EMBL/GenBank/DDBJ whole genome shotgun (WGS) entry which is preliminary data.</text>
</comment>
<accession>A0A1Y1RZ69</accession>
<name>A0A1Y1RZ69_9SPIO</name>
<dbReference type="InterPro" id="IPR001041">
    <property type="entry name" value="2Fe-2S_ferredoxin-type"/>
</dbReference>
<dbReference type="Pfam" id="PF00111">
    <property type="entry name" value="Fer2"/>
    <property type="match status" value="1"/>
</dbReference>
<dbReference type="InterPro" id="IPR052911">
    <property type="entry name" value="Corrinoid_activation_enz"/>
</dbReference>
<dbReference type="Proteomes" id="UP000192343">
    <property type="component" value="Unassembled WGS sequence"/>
</dbReference>
<dbReference type="Gene3D" id="3.10.20.880">
    <property type="match status" value="1"/>
</dbReference>
<dbReference type="EMBL" id="MWQY01000010">
    <property type="protein sequence ID" value="ORC35136.1"/>
    <property type="molecule type" value="Genomic_DNA"/>
</dbReference>
<dbReference type="Pfam" id="PF17650">
    <property type="entry name" value="RACo_linker"/>
    <property type="match status" value="1"/>
</dbReference>
<dbReference type="PROSITE" id="PS51085">
    <property type="entry name" value="2FE2S_FER_2"/>
    <property type="match status" value="1"/>
</dbReference>
<dbReference type="InterPro" id="IPR040506">
    <property type="entry name" value="RACo_linker"/>
</dbReference>
<dbReference type="Gene3D" id="3.10.20.30">
    <property type="match status" value="1"/>
</dbReference>
<dbReference type="InterPro" id="IPR027980">
    <property type="entry name" value="RACo_C"/>
</dbReference>
<dbReference type="PANTHER" id="PTHR42895">
    <property type="entry name" value="IRON-SULFUR CLUSTER-BINDING PROTEIN-RELATED"/>
    <property type="match status" value="1"/>
</dbReference>
<dbReference type="AlphaFoldDB" id="A0A1Y1RZ69"/>
<proteinExistence type="predicted"/>
<feature type="domain" description="2Fe-2S ferredoxin-type" evidence="1">
    <location>
        <begin position="4"/>
        <end position="98"/>
    </location>
</feature>
<dbReference type="PANTHER" id="PTHR42895:SF2">
    <property type="entry name" value="IRON-SULFUR CLUSTER PROTEIN"/>
    <property type="match status" value="1"/>
</dbReference>
<dbReference type="InterPro" id="IPR042259">
    <property type="entry name" value="Raco-like_middle_sf"/>
</dbReference>
<dbReference type="InterPro" id="IPR036010">
    <property type="entry name" value="2Fe-2S_ferredoxin-like_sf"/>
</dbReference>
<dbReference type="GO" id="GO:0051536">
    <property type="term" value="F:iron-sulfur cluster binding"/>
    <property type="evidence" value="ECO:0007669"/>
    <property type="project" value="InterPro"/>
</dbReference>
<dbReference type="InterPro" id="IPR012675">
    <property type="entry name" value="Beta-grasp_dom_sf"/>
</dbReference>
<evidence type="ECO:0000313" key="3">
    <source>
        <dbReference type="Proteomes" id="UP000192343"/>
    </source>
</evidence>
<dbReference type="CDD" id="cd00207">
    <property type="entry name" value="fer2"/>
    <property type="match status" value="1"/>
</dbReference>